<dbReference type="GO" id="GO:0003885">
    <property type="term" value="F:D-arabinono-1,4-lactone oxidase activity"/>
    <property type="evidence" value="ECO:0007669"/>
    <property type="project" value="TreeGrafter"/>
</dbReference>
<dbReference type="EMBL" id="KZ824281">
    <property type="protein sequence ID" value="RAL12840.1"/>
    <property type="molecule type" value="Genomic_DNA"/>
</dbReference>
<dbReference type="Proteomes" id="UP000248961">
    <property type="component" value="Unassembled WGS sequence"/>
</dbReference>
<dbReference type="SUPFAM" id="SSF56176">
    <property type="entry name" value="FAD-binding/transporter-associated domain-like"/>
    <property type="match status" value="1"/>
</dbReference>
<dbReference type="PANTHER" id="PTHR43762:SF1">
    <property type="entry name" value="D-ARABINONO-1,4-LACTONE OXIDASE"/>
    <property type="match status" value="1"/>
</dbReference>
<dbReference type="AlphaFoldDB" id="A0A395HYH0"/>
<name>A0A395HYH0_ASPHC</name>
<dbReference type="VEuPathDB" id="FungiDB:BO97DRAFT_424020"/>
<proteinExistence type="predicted"/>
<gene>
    <name evidence="1" type="ORF">BO97DRAFT_424020</name>
</gene>
<evidence type="ECO:0000313" key="2">
    <source>
        <dbReference type="Proteomes" id="UP000248961"/>
    </source>
</evidence>
<dbReference type="RefSeq" id="XP_025551994.1">
    <property type="nucleotide sequence ID" value="XM_025696933.1"/>
</dbReference>
<dbReference type="GO" id="GO:0050660">
    <property type="term" value="F:flavin adenine dinucleotide binding"/>
    <property type="evidence" value="ECO:0007669"/>
    <property type="project" value="InterPro"/>
</dbReference>
<dbReference type="GeneID" id="37201222"/>
<reference evidence="1 2" key="1">
    <citation type="submission" date="2018-02" db="EMBL/GenBank/DDBJ databases">
        <title>The genomes of Aspergillus section Nigri reveals drivers in fungal speciation.</title>
        <authorList>
            <consortium name="DOE Joint Genome Institute"/>
            <person name="Vesth T.C."/>
            <person name="Nybo J."/>
            <person name="Theobald S."/>
            <person name="Brandl J."/>
            <person name="Frisvad J.C."/>
            <person name="Nielsen K.F."/>
            <person name="Lyhne E.K."/>
            <person name="Kogle M.E."/>
            <person name="Kuo A."/>
            <person name="Riley R."/>
            <person name="Clum A."/>
            <person name="Nolan M."/>
            <person name="Lipzen A."/>
            <person name="Salamov A."/>
            <person name="Henrissat B."/>
            <person name="Wiebenga A."/>
            <person name="De vries R.P."/>
            <person name="Grigoriev I.V."/>
            <person name="Mortensen U.H."/>
            <person name="Andersen M.R."/>
            <person name="Baker S.E."/>
        </authorList>
    </citation>
    <scope>NUCLEOTIDE SEQUENCE [LARGE SCALE GENOMIC DNA]</scope>
    <source>
        <strain evidence="1 2">CBS 101889</strain>
    </source>
</reference>
<dbReference type="OrthoDB" id="610608at2759"/>
<accession>A0A395HYH0</accession>
<dbReference type="InterPro" id="IPR010031">
    <property type="entry name" value="FAD_lactone_oxidase-like"/>
</dbReference>
<organism evidence="1 2">
    <name type="scientific">Aspergillus homomorphus (strain CBS 101889)</name>
    <dbReference type="NCBI Taxonomy" id="1450537"/>
    <lineage>
        <taxon>Eukaryota</taxon>
        <taxon>Fungi</taxon>
        <taxon>Dikarya</taxon>
        <taxon>Ascomycota</taxon>
        <taxon>Pezizomycotina</taxon>
        <taxon>Eurotiomycetes</taxon>
        <taxon>Eurotiomycetidae</taxon>
        <taxon>Eurotiales</taxon>
        <taxon>Aspergillaceae</taxon>
        <taxon>Aspergillus</taxon>
        <taxon>Aspergillus subgen. Circumdati</taxon>
    </lineage>
</organism>
<dbReference type="InterPro" id="IPR016169">
    <property type="entry name" value="FAD-bd_PCMH_sub2"/>
</dbReference>
<dbReference type="GO" id="GO:0005739">
    <property type="term" value="C:mitochondrion"/>
    <property type="evidence" value="ECO:0007669"/>
    <property type="project" value="TreeGrafter"/>
</dbReference>
<dbReference type="InterPro" id="IPR036318">
    <property type="entry name" value="FAD-bd_PCMH-like_sf"/>
</dbReference>
<keyword evidence="2" id="KW-1185">Reference proteome</keyword>
<sequence length="262" mass="29003">MFIIKPALNMVTFGAGWDLIDLIPALRDEDLQVHNLGSEMVQNYIGAVTTGAHGKGKQHQDLAMQIIGFRVLDAQGNIHSMDKATNPDLVKAFSIGIGALGIVVEPTIQAEALSYLKRTMRVVQGSSNITELPHARLVPREARSHPEAQPQRRLLGTEQLQRRAELLADSCANDCGSCDRGSVCYDYKNFQNLDIAAKKSKGCLSDDVTVITRFIKADDNWLSSVNADTLPKGSRGIFASLKYSWIPTYNGWTQQYFYQDQT</sequence>
<dbReference type="PANTHER" id="PTHR43762">
    <property type="entry name" value="L-GULONOLACTONE OXIDASE"/>
    <property type="match status" value="1"/>
</dbReference>
<dbReference type="STRING" id="1450537.A0A395HYH0"/>
<protein>
    <submittedName>
        <fullName evidence="1">FAD-binding domain-containing protein</fullName>
    </submittedName>
</protein>
<dbReference type="Gene3D" id="3.30.465.10">
    <property type="match status" value="1"/>
</dbReference>
<evidence type="ECO:0000313" key="1">
    <source>
        <dbReference type="EMBL" id="RAL12840.1"/>
    </source>
</evidence>